<dbReference type="OrthoDB" id="9799092at2"/>
<dbReference type="RefSeq" id="WP_085494518.1">
    <property type="nucleotide sequence ID" value="NZ_FXAZ01000002.1"/>
</dbReference>
<dbReference type="CDD" id="cd04301">
    <property type="entry name" value="NAT_SF"/>
    <property type="match status" value="1"/>
</dbReference>
<keyword evidence="1 3" id="KW-0808">Transferase</keyword>
<evidence type="ECO:0000256" key="2">
    <source>
        <dbReference type="ARBA" id="ARBA00023315"/>
    </source>
</evidence>
<keyword evidence="4" id="KW-1185">Reference proteome</keyword>
<reference evidence="3 4" key="1">
    <citation type="submission" date="2017-04" db="EMBL/GenBank/DDBJ databases">
        <authorList>
            <person name="Afonso C.L."/>
            <person name="Miller P.J."/>
            <person name="Scott M.A."/>
            <person name="Spackman E."/>
            <person name="Goraichik I."/>
            <person name="Dimitrov K.M."/>
            <person name="Suarez D.L."/>
            <person name="Swayne D.E."/>
        </authorList>
    </citation>
    <scope>NUCLEOTIDE SEQUENCE [LARGE SCALE GENOMIC DNA]</scope>
    <source>
        <strain evidence="3 4">11</strain>
    </source>
</reference>
<dbReference type="GO" id="GO:0016747">
    <property type="term" value="F:acyltransferase activity, transferring groups other than amino-acyl groups"/>
    <property type="evidence" value="ECO:0007669"/>
    <property type="project" value="InterPro"/>
</dbReference>
<dbReference type="Gene3D" id="3.40.630.30">
    <property type="match status" value="1"/>
</dbReference>
<evidence type="ECO:0000313" key="3">
    <source>
        <dbReference type="EMBL" id="SMG38968.1"/>
    </source>
</evidence>
<protein>
    <submittedName>
        <fullName evidence="3">Acetyltransferase (GNAT) family protein</fullName>
    </submittedName>
</protein>
<dbReference type="EMBL" id="FXAZ01000002">
    <property type="protein sequence ID" value="SMG38968.1"/>
    <property type="molecule type" value="Genomic_DNA"/>
</dbReference>
<dbReference type="InterPro" id="IPR051556">
    <property type="entry name" value="N-term/lysine_N-AcTrnsfr"/>
</dbReference>
<dbReference type="PROSITE" id="PS51186">
    <property type="entry name" value="GNAT"/>
    <property type="match status" value="1"/>
</dbReference>
<dbReference type="PANTHER" id="PTHR42919:SF8">
    <property type="entry name" value="N-ALPHA-ACETYLTRANSFERASE 50"/>
    <property type="match status" value="1"/>
</dbReference>
<gene>
    <name evidence="3" type="ORF">SAMN06295960_2345</name>
</gene>
<dbReference type="Proteomes" id="UP000193834">
    <property type="component" value="Unassembled WGS sequence"/>
</dbReference>
<dbReference type="Pfam" id="PF00583">
    <property type="entry name" value="Acetyltransf_1"/>
    <property type="match status" value="1"/>
</dbReference>
<dbReference type="AlphaFoldDB" id="A0A1X7KEL8"/>
<dbReference type="PANTHER" id="PTHR42919">
    <property type="entry name" value="N-ALPHA-ACETYLTRANSFERASE"/>
    <property type="match status" value="1"/>
</dbReference>
<organism evidence="3 4">
    <name type="scientific">Paenibacillus aquistagni</name>
    <dbReference type="NCBI Taxonomy" id="1852522"/>
    <lineage>
        <taxon>Bacteria</taxon>
        <taxon>Bacillati</taxon>
        <taxon>Bacillota</taxon>
        <taxon>Bacilli</taxon>
        <taxon>Bacillales</taxon>
        <taxon>Paenibacillaceae</taxon>
        <taxon>Paenibacillus</taxon>
    </lineage>
</organism>
<evidence type="ECO:0000256" key="1">
    <source>
        <dbReference type="ARBA" id="ARBA00022679"/>
    </source>
</evidence>
<dbReference type="InterPro" id="IPR016181">
    <property type="entry name" value="Acyl_CoA_acyltransferase"/>
</dbReference>
<keyword evidence="2" id="KW-0012">Acyltransferase</keyword>
<sequence length="197" mass="22913">MNSYIIKTFADLSKSQQRQAAIVFVDGFYLYLKALTKDRDKLIRLFMDTFSPEHVLVCLHHEEVVGVVGYATQQGRVHLYDRKVMIRELGWLRGSVMFMLMDRSQTLAAEQCYIESLTTAEDARGKGVATALINHILHAVHKKEFILEVFDTNHEAIRLYERLGFEVYHSKAKRFFRKKAGYQACHSMRKHHISMQS</sequence>
<name>A0A1X7KEL8_9BACL</name>
<dbReference type="SUPFAM" id="SSF55729">
    <property type="entry name" value="Acyl-CoA N-acyltransferases (Nat)"/>
    <property type="match status" value="1"/>
</dbReference>
<dbReference type="STRING" id="1852522.SAMN06295960_2345"/>
<accession>A0A1X7KEL8</accession>
<evidence type="ECO:0000313" key="4">
    <source>
        <dbReference type="Proteomes" id="UP000193834"/>
    </source>
</evidence>
<proteinExistence type="predicted"/>
<dbReference type="InterPro" id="IPR000182">
    <property type="entry name" value="GNAT_dom"/>
</dbReference>